<proteinExistence type="predicted"/>
<keyword evidence="1" id="KW-1133">Transmembrane helix</keyword>
<dbReference type="KEGG" id="dfi:AXF13_14975"/>
<feature type="transmembrane region" description="Helical" evidence="1">
    <location>
        <begin position="7"/>
        <end position="39"/>
    </location>
</feature>
<keyword evidence="1" id="KW-0472">Membrane</keyword>
<dbReference type="EMBL" id="CP014229">
    <property type="protein sequence ID" value="AMD91325.1"/>
    <property type="molecule type" value="Genomic_DNA"/>
</dbReference>
<reference evidence="3" key="1">
    <citation type="submission" date="2016-02" db="EMBL/GenBank/DDBJ databases">
        <authorList>
            <person name="Holder M.E."/>
            <person name="Ajami N.J."/>
            <person name="Petrosino J.F."/>
        </authorList>
    </citation>
    <scope>NUCLEOTIDE SEQUENCE [LARGE SCALE GENOMIC DNA]</scope>
    <source>
        <strain evidence="3">CCUG 45958</strain>
    </source>
</reference>
<feature type="transmembrane region" description="Helical" evidence="1">
    <location>
        <begin position="59"/>
        <end position="79"/>
    </location>
</feature>
<name>A0A109W521_9BACT</name>
<dbReference type="AlphaFoldDB" id="A0A109W521"/>
<organism evidence="2 3">
    <name type="scientific">Desulfovibrio fairfieldensis</name>
    <dbReference type="NCBI Taxonomy" id="44742"/>
    <lineage>
        <taxon>Bacteria</taxon>
        <taxon>Pseudomonadati</taxon>
        <taxon>Thermodesulfobacteriota</taxon>
        <taxon>Desulfovibrionia</taxon>
        <taxon>Desulfovibrionales</taxon>
        <taxon>Desulfovibrionaceae</taxon>
        <taxon>Desulfovibrio</taxon>
    </lineage>
</organism>
<dbReference type="STRING" id="44742.AXF13_14975"/>
<dbReference type="RefSeq" id="WP_062254432.1">
    <property type="nucleotide sequence ID" value="NZ_CP014229.1"/>
</dbReference>
<keyword evidence="1" id="KW-0812">Transmembrane</keyword>
<feature type="transmembrane region" description="Helical" evidence="1">
    <location>
        <begin position="91"/>
        <end position="110"/>
    </location>
</feature>
<keyword evidence="3" id="KW-1185">Reference proteome</keyword>
<evidence type="ECO:0000313" key="3">
    <source>
        <dbReference type="Proteomes" id="UP000069241"/>
    </source>
</evidence>
<evidence type="ECO:0000256" key="1">
    <source>
        <dbReference type="SAM" id="Phobius"/>
    </source>
</evidence>
<accession>A0A109W521</accession>
<gene>
    <name evidence="2" type="ORF">AXF13_14975</name>
</gene>
<evidence type="ECO:0000313" key="2">
    <source>
        <dbReference type="EMBL" id="AMD91325.1"/>
    </source>
</evidence>
<sequence>MSKFRNICWWIFFMAIAVCLQALVPGLDVLAVGLIILLQERDYKNMLWLLPLFVLLQEGMGTREFGGVIVWYAAVIALFKLGRWLFEVENFIFIFLLSACLGAAYYGVAWLMAPLQNLAFNVPDELDKSLIQALFLPFAWRLLIATRHWTTDDEEK</sequence>
<dbReference type="Proteomes" id="UP000069241">
    <property type="component" value="Chromosome"/>
</dbReference>
<evidence type="ECO:0008006" key="4">
    <source>
        <dbReference type="Google" id="ProtNLM"/>
    </source>
</evidence>
<protein>
    <recommendedName>
        <fullName evidence="4">Rod shape-determining protein MreD</fullName>
    </recommendedName>
</protein>